<evidence type="ECO:0000256" key="1">
    <source>
        <dbReference type="SAM" id="MobiDB-lite"/>
    </source>
</evidence>
<dbReference type="EMBL" id="MN739974">
    <property type="protein sequence ID" value="QHT80771.1"/>
    <property type="molecule type" value="Genomic_DNA"/>
</dbReference>
<accession>A0A6C0HJD4</accession>
<evidence type="ECO:0000313" key="2">
    <source>
        <dbReference type="EMBL" id="QHT80771.1"/>
    </source>
</evidence>
<name>A0A6C0HJD4_9ZZZZ</name>
<feature type="region of interest" description="Disordered" evidence="1">
    <location>
        <begin position="185"/>
        <end position="217"/>
    </location>
</feature>
<proteinExistence type="predicted"/>
<organism evidence="2">
    <name type="scientific">viral metagenome</name>
    <dbReference type="NCBI Taxonomy" id="1070528"/>
    <lineage>
        <taxon>unclassified sequences</taxon>
        <taxon>metagenomes</taxon>
        <taxon>organismal metagenomes</taxon>
    </lineage>
</organism>
<reference evidence="2" key="1">
    <citation type="journal article" date="2020" name="Nature">
        <title>Giant virus diversity and host interactions through global metagenomics.</title>
        <authorList>
            <person name="Schulz F."/>
            <person name="Roux S."/>
            <person name="Paez-Espino D."/>
            <person name="Jungbluth S."/>
            <person name="Walsh D.A."/>
            <person name="Denef V.J."/>
            <person name="McMahon K.D."/>
            <person name="Konstantinidis K.T."/>
            <person name="Eloe-Fadrosh E.A."/>
            <person name="Kyrpides N.C."/>
            <person name="Woyke T."/>
        </authorList>
    </citation>
    <scope>NUCLEOTIDE SEQUENCE</scope>
    <source>
        <strain evidence="2">GVMAG-M-3300023184-121</strain>
    </source>
</reference>
<feature type="compositionally biased region" description="Basic residues" evidence="1">
    <location>
        <begin position="194"/>
        <end position="217"/>
    </location>
</feature>
<protein>
    <submittedName>
        <fullName evidence="2">Uncharacterized protein</fullName>
    </submittedName>
</protein>
<dbReference type="AlphaFoldDB" id="A0A6C0HJD4"/>
<sequence length="217" mass="25268">MVEPNEVFLDTSGQIYDNYAQRLPDNEMSHNFYIRNRRIFTPLGNNPKKSEFVLLPISTPEKHYFAYLPDLKHDKYITESNGKRYTISKTFFEKFPNVPQPAKDVIIEYTLDNNSNFNSHFNSSVGNEPTRILDNNTNVTQKTPAYFPIGVDPQQAIRNFRNERLIRKASIGSVAGNESHFKVKHTLNSERNRRGGRKTKRSTKRNKRSKRGKTRRS</sequence>